<feature type="region of interest" description="Disordered" evidence="1">
    <location>
        <begin position="48"/>
        <end position="128"/>
    </location>
</feature>
<evidence type="ECO:0000256" key="1">
    <source>
        <dbReference type="SAM" id="MobiDB-lite"/>
    </source>
</evidence>
<dbReference type="InterPro" id="IPR021888">
    <property type="entry name" value="DUF3499"/>
</dbReference>
<gene>
    <name evidence="2" type="ORF">HMPREF1219_02084</name>
</gene>
<evidence type="ECO:0000313" key="2">
    <source>
        <dbReference type="EMBL" id="EPD67671.1"/>
    </source>
</evidence>
<protein>
    <recommendedName>
        <fullName evidence="4">DUF3499 domain-containing protein</fullName>
    </recommendedName>
</protein>
<dbReference type="PATRIC" id="fig|1125779.3.peg.2030"/>
<proteinExistence type="predicted"/>
<dbReference type="AlphaFoldDB" id="S2YTK0"/>
<dbReference type="HOGENOM" id="CLU_095649_0_1_11"/>
<comment type="caution">
    <text evidence="2">The sequence shown here is derived from an EMBL/GenBank/DDBJ whole genome shotgun (WGS) entry which is preliminary data.</text>
</comment>
<dbReference type="Proteomes" id="UP000014408">
    <property type="component" value="Unassembled WGS sequence"/>
</dbReference>
<organism evidence="2 3">
    <name type="scientific">Corynebacterium pyruviciproducens ATCC BAA-1742</name>
    <dbReference type="NCBI Taxonomy" id="1125779"/>
    <lineage>
        <taxon>Bacteria</taxon>
        <taxon>Bacillati</taxon>
        <taxon>Actinomycetota</taxon>
        <taxon>Actinomycetes</taxon>
        <taxon>Mycobacteriales</taxon>
        <taxon>Corynebacteriaceae</taxon>
        <taxon>Corynebacterium</taxon>
    </lineage>
</organism>
<feature type="compositionally biased region" description="Basic and acidic residues" evidence="1">
    <location>
        <begin position="64"/>
        <end position="73"/>
    </location>
</feature>
<name>S2YTK0_9CORY</name>
<reference evidence="2 3" key="1">
    <citation type="submission" date="2013-05" db="EMBL/GenBank/DDBJ databases">
        <title>The Genome Sequence of Corynebacterium pyruviciproducens 1773O (ATCC BAA-1742).</title>
        <authorList>
            <consortium name="The Broad Institute Genomics Platform"/>
            <person name="Earl A."/>
            <person name="Ward D."/>
            <person name="Feldgarden M."/>
            <person name="Gevers D."/>
            <person name="Tong J."/>
            <person name="Walker B."/>
            <person name="Young S."/>
            <person name="Zeng Q."/>
            <person name="Gargeya S."/>
            <person name="Fitzgerald M."/>
            <person name="Haas B."/>
            <person name="Abouelleil A."/>
            <person name="Allen A.W."/>
            <person name="Alvarado L."/>
            <person name="Arachchi H.M."/>
            <person name="Berlin A.M."/>
            <person name="Chapman S.B."/>
            <person name="Gainer-Dewar J."/>
            <person name="Goldberg J."/>
            <person name="Griggs A."/>
            <person name="Gujja S."/>
            <person name="Hansen M."/>
            <person name="Howarth C."/>
            <person name="Imamovic A."/>
            <person name="Ireland A."/>
            <person name="Larimer J."/>
            <person name="McCowan C."/>
            <person name="Murphy C."/>
            <person name="Pearson M."/>
            <person name="Poon T.W."/>
            <person name="Priest M."/>
            <person name="Roberts A."/>
            <person name="Saif S."/>
            <person name="Shea T."/>
            <person name="Sisk P."/>
            <person name="Sykes S."/>
            <person name="Wortman J."/>
            <person name="Nusbaum C."/>
            <person name="Birren B."/>
        </authorList>
    </citation>
    <scope>NUCLEOTIDE SEQUENCE [LARGE SCALE GENOMIC DNA]</scope>
    <source>
        <strain evidence="2 3">ATCC BAA-1742</strain>
    </source>
</reference>
<keyword evidence="3" id="KW-1185">Reference proteome</keyword>
<evidence type="ECO:0000313" key="3">
    <source>
        <dbReference type="Proteomes" id="UP000014408"/>
    </source>
</evidence>
<dbReference type="STRING" id="1125779.HMPREF1219_02084"/>
<dbReference type="Pfam" id="PF12005">
    <property type="entry name" value="DUF3499"/>
    <property type="match status" value="1"/>
</dbReference>
<dbReference type="EMBL" id="ATBY01000017">
    <property type="protein sequence ID" value="EPD67671.1"/>
    <property type="molecule type" value="Genomic_DNA"/>
</dbReference>
<evidence type="ECO:0008006" key="4">
    <source>
        <dbReference type="Google" id="ProtNLM"/>
    </source>
</evidence>
<sequence>MWDLCEKHAESIRPPVGWTLLKYEDLGFDYEEDDDLTALAEAVREAGRTQTGLVKHSEGRHRKPEPDGEDIFHHPSKHNLTLRAPENTPPTVVREKTGNQAPPAPKRRQATKGPTRRGHLRVVPDVEE</sequence>
<feature type="compositionally biased region" description="Basic residues" evidence="1">
    <location>
        <begin position="105"/>
        <end position="120"/>
    </location>
</feature>
<accession>S2YTK0</accession>